<accession>W8UID6</accession>
<dbReference type="EMBL" id="CP006918">
    <property type="protein sequence ID" value="AHM78825.1"/>
    <property type="molecule type" value="Genomic_DNA"/>
</dbReference>
<organism evidence="1 2">
    <name type="scientific">Klebsiella pneumoniae 30684/NJST258_2</name>
    <dbReference type="NCBI Taxonomy" id="1420013"/>
    <lineage>
        <taxon>Bacteria</taxon>
        <taxon>Pseudomonadati</taxon>
        <taxon>Pseudomonadota</taxon>
        <taxon>Gammaproteobacteria</taxon>
        <taxon>Enterobacterales</taxon>
        <taxon>Enterobacteriaceae</taxon>
        <taxon>Klebsiella/Raoultella group</taxon>
        <taxon>Klebsiella</taxon>
        <taxon>Klebsiella pneumoniae complex</taxon>
    </lineage>
</organism>
<protein>
    <recommendedName>
        <fullName evidence="3">Succinate dehydrogenase</fullName>
    </recommendedName>
</protein>
<dbReference type="HOGENOM" id="CLU_3271509_0_0_6"/>
<gene>
    <name evidence="1" type="ORF">KPNJ2_02045</name>
</gene>
<dbReference type="Proteomes" id="UP000019586">
    <property type="component" value="Chromosome"/>
</dbReference>
<name>W8UID6_KLEPN</name>
<evidence type="ECO:0008006" key="3">
    <source>
        <dbReference type="Google" id="ProtNLM"/>
    </source>
</evidence>
<dbReference type="KEGG" id="kps:KPNJ2_02045"/>
<evidence type="ECO:0000313" key="2">
    <source>
        <dbReference type="Proteomes" id="UP000019586"/>
    </source>
</evidence>
<reference evidence="1 2" key="1">
    <citation type="journal article" date="2014" name="Proc. Natl. Acad. Sci. U.S.A.">
        <title>Molecular dissection of the evolution of carbapenem-resistant multilocus sequence type 258 Klebsiella pneumoniae.</title>
        <authorList>
            <person name="Deleo F.R."/>
            <person name="Chen L."/>
            <person name="Porcella S.F."/>
            <person name="Martens C.A."/>
            <person name="Kobayashi S.D."/>
            <person name="Porter A.R."/>
            <person name="Chavda K.D."/>
            <person name="Jacobs M.R."/>
            <person name="Mathema B."/>
            <person name="Olsen R.J."/>
            <person name="Bonomo R.A."/>
            <person name="Musser J.M."/>
            <person name="Kreiswirth B.N."/>
        </authorList>
    </citation>
    <scope>NUCLEOTIDE SEQUENCE [LARGE SCALE GENOMIC DNA]</scope>
    <source>
        <strain evidence="1">30684/NJST258_2</strain>
    </source>
</reference>
<evidence type="ECO:0000313" key="1">
    <source>
        <dbReference type="EMBL" id="AHM78825.1"/>
    </source>
</evidence>
<proteinExistence type="predicted"/>
<dbReference type="AlphaFoldDB" id="W8UID6"/>
<sequence length="45" mass="4974">MHHKMRTCMIAGGNILFLFHYSFLSAISSLLHAVNKVILAAFIVG</sequence>